<dbReference type="GO" id="GO:0004135">
    <property type="term" value="F:amylo-alpha-1,6-glucosidase activity"/>
    <property type="evidence" value="ECO:0007669"/>
    <property type="project" value="InterPro"/>
</dbReference>
<sequence>MRSDINVRVLTLNHNEHQDSVLYRIEKNWILQFRLGPSLFGRKVILFCNYPVDPAANLDFVRNCYYQLQWCSDEGCENSDDTASYAQIFAELSGSFHYYFTYDDSSEPQGSGFFIVDPVIKYGRNEELPADCIQCQTVLAKCLGAFSTWENKLRVAKESGYNMLHFTPIQELGASNSSYSLKEQLKLNPIFDDGQPITFDEVEKFLSKIRTEWKVASICDIVLNHTANESKWLVDHPEVTYNCTNCPYMRPAYLLDAALALFSVNISKGYYETKGIPREVCTEDHLNAIRYILHSEILSSLKLHEMYTCDVSKYVAEFLNLARNRNPKSPGKPGKLKEEKELILMQDPKFRRLASKVDMDLALALYNTFRQDCFDEESRLKRCSEDFKNKLEELNQIVTNKLQNHLDAAVDNLMAGIRYFRVQQDGPRIKEVSLKNPIVFRYFTDYGNPKIIKEYEDIMYGEKSRYLMAHNGWVMNSDPLKNFAESDSNVYIRRELIAWGDSVKLRYGEKPEDCPFLWNYMREYVERTAVLFDGIRLDNCHSTPIPVAEYLLDCARKVKPDLYVVAELFTNSDQKDNIFVNRLGISSLIREAMSAWDSHEEGRLVYRYGGHPVGAFYQPSIRPLVPSIAHAIFFDVTHDNPSPIQKRSVFDTLLKKKEDPKSTQSFIREEITELLEEAKSEKEEYTESQHNELVNSLKKIVQLTATNKTAETENGIDPAEKLEDEIELGDSKTQVDDVNDLNGETNEEEIINGSSDEDLAVEEVAVSKSTSASYELVPHHIHVVDEKRQYTEWTDDQSLLAKNPRYVSRNSGIITAKRAIHDLHFQLGMNGYDQVYVDQMDADIVAVTRHNPETDESVVLVAFTAFSHPDINAAHYQRSIRPLEVEGHLDEIILEAAMSHTLTKDGDSKYTNVENFDKDSDYINGLIEYEIDMKQHELKGILTRLYWKLP</sequence>
<evidence type="ECO:0000256" key="1">
    <source>
        <dbReference type="SAM" id="Coils"/>
    </source>
</evidence>
<dbReference type="PANTHER" id="PTHR10569">
    <property type="entry name" value="GLYCOGEN DEBRANCHING ENZYME"/>
    <property type="match status" value="1"/>
</dbReference>
<dbReference type="InterPro" id="IPR010401">
    <property type="entry name" value="AGL/Gdb1"/>
</dbReference>
<dbReference type="CDD" id="cd11327">
    <property type="entry name" value="AmyAc_Glg_debranch_2"/>
    <property type="match status" value="1"/>
</dbReference>
<evidence type="ECO:0000259" key="3">
    <source>
        <dbReference type="Pfam" id="PF14701"/>
    </source>
</evidence>
<feature type="domain" description="Glycogen debranching enzyme central" evidence="4">
    <location>
        <begin position="812"/>
        <end position="932"/>
    </location>
</feature>
<dbReference type="InterPro" id="IPR029436">
    <property type="entry name" value="AGL_euk_N"/>
</dbReference>
<evidence type="ECO:0000259" key="4">
    <source>
        <dbReference type="Pfam" id="PF14702"/>
    </source>
</evidence>
<dbReference type="InterPro" id="IPR032792">
    <property type="entry name" value="AGL_glucanoTrfase"/>
</dbReference>
<feature type="domain" description="Glycogen debranching enzyme glucanotransferase" evidence="3">
    <location>
        <begin position="127"/>
        <end position="563"/>
    </location>
</feature>
<dbReference type="EMBL" id="LJIG01009717">
    <property type="protein sequence ID" value="KRT82522.1"/>
    <property type="molecule type" value="Genomic_DNA"/>
</dbReference>
<evidence type="ECO:0008006" key="7">
    <source>
        <dbReference type="Google" id="ProtNLM"/>
    </source>
</evidence>
<dbReference type="Gene3D" id="3.20.20.80">
    <property type="entry name" value="Glycosidases"/>
    <property type="match status" value="2"/>
</dbReference>
<comment type="caution">
    <text evidence="5">The sequence shown here is derived from an EMBL/GenBank/DDBJ whole genome shotgun (WGS) entry which is preliminary data.</text>
</comment>
<name>A0A0T6B546_9SCAR</name>
<organism evidence="5 6">
    <name type="scientific">Oryctes borbonicus</name>
    <dbReference type="NCBI Taxonomy" id="1629725"/>
    <lineage>
        <taxon>Eukaryota</taxon>
        <taxon>Metazoa</taxon>
        <taxon>Ecdysozoa</taxon>
        <taxon>Arthropoda</taxon>
        <taxon>Hexapoda</taxon>
        <taxon>Insecta</taxon>
        <taxon>Pterygota</taxon>
        <taxon>Neoptera</taxon>
        <taxon>Endopterygota</taxon>
        <taxon>Coleoptera</taxon>
        <taxon>Polyphaga</taxon>
        <taxon>Scarabaeiformia</taxon>
        <taxon>Scarabaeidae</taxon>
        <taxon>Dynastinae</taxon>
        <taxon>Oryctes</taxon>
    </lineage>
</organism>
<reference evidence="5 6" key="1">
    <citation type="submission" date="2015-09" db="EMBL/GenBank/DDBJ databases">
        <title>Draft genome of the scarab beetle Oryctes borbonicus.</title>
        <authorList>
            <person name="Meyer J.M."/>
            <person name="Markov G.V."/>
            <person name="Baskaran P."/>
            <person name="Herrmann M."/>
            <person name="Sommer R.J."/>
            <person name="Roedelsperger C."/>
        </authorList>
    </citation>
    <scope>NUCLEOTIDE SEQUENCE [LARGE SCALE GENOMIC DNA]</scope>
    <source>
        <strain evidence="5">OB123</strain>
        <tissue evidence="5">Whole animal</tissue>
    </source>
</reference>
<feature type="coiled-coil region" evidence="1">
    <location>
        <begin position="664"/>
        <end position="691"/>
    </location>
</feature>
<accession>A0A0T6B546</accession>
<evidence type="ECO:0000313" key="6">
    <source>
        <dbReference type="Proteomes" id="UP000051574"/>
    </source>
</evidence>
<proteinExistence type="predicted"/>
<feature type="domain" description="Eukaryotic glycogen debranching enzyme N-terminal" evidence="2">
    <location>
        <begin position="31"/>
        <end position="121"/>
    </location>
</feature>
<dbReference type="PANTHER" id="PTHR10569:SF2">
    <property type="entry name" value="GLYCOGEN DEBRANCHING ENZYME"/>
    <property type="match status" value="1"/>
</dbReference>
<dbReference type="GO" id="GO:0004134">
    <property type="term" value="F:4-alpha-glucanotransferase activity"/>
    <property type="evidence" value="ECO:0007669"/>
    <property type="project" value="InterPro"/>
</dbReference>
<dbReference type="FunFam" id="3.20.20.80:FF:000108">
    <property type="entry name" value="glycogen debranching enzyme"/>
    <property type="match status" value="1"/>
</dbReference>
<dbReference type="SUPFAM" id="SSF51445">
    <property type="entry name" value="(Trans)glycosidases"/>
    <property type="match status" value="1"/>
</dbReference>
<evidence type="ECO:0000313" key="5">
    <source>
        <dbReference type="EMBL" id="KRT82522.1"/>
    </source>
</evidence>
<dbReference type="OrthoDB" id="10248904at2759"/>
<gene>
    <name evidence="5" type="ORF">AMK59_4835</name>
</gene>
<dbReference type="GO" id="GO:0005980">
    <property type="term" value="P:glycogen catabolic process"/>
    <property type="evidence" value="ECO:0007669"/>
    <property type="project" value="InterPro"/>
</dbReference>
<protein>
    <recommendedName>
        <fullName evidence="7">Glycogen debranching enzyme</fullName>
    </recommendedName>
</protein>
<dbReference type="FunFam" id="3.20.20.80:FF:000070">
    <property type="entry name" value="GDB1p Glycogen debranching enzyme"/>
    <property type="match status" value="1"/>
</dbReference>
<evidence type="ECO:0000259" key="2">
    <source>
        <dbReference type="Pfam" id="PF14699"/>
    </source>
</evidence>
<dbReference type="Pfam" id="PF14699">
    <property type="entry name" value="hGDE_N"/>
    <property type="match status" value="1"/>
</dbReference>
<dbReference type="Proteomes" id="UP000051574">
    <property type="component" value="Unassembled WGS sequence"/>
</dbReference>
<keyword evidence="6" id="KW-1185">Reference proteome</keyword>
<dbReference type="Pfam" id="PF14702">
    <property type="entry name" value="hGDE_central"/>
    <property type="match status" value="1"/>
</dbReference>
<dbReference type="AlphaFoldDB" id="A0A0T6B546"/>
<dbReference type="InterPro" id="IPR032788">
    <property type="entry name" value="AGL_central"/>
</dbReference>
<dbReference type="InterPro" id="IPR017853">
    <property type="entry name" value="GH"/>
</dbReference>
<keyword evidence="1" id="KW-0175">Coiled coil</keyword>
<dbReference type="Pfam" id="PF14701">
    <property type="entry name" value="hDGE_amylase"/>
    <property type="match status" value="1"/>
</dbReference>